<reference evidence="3 4" key="1">
    <citation type="submission" date="2021-03" db="EMBL/GenBank/DDBJ databases">
        <title>Sequencing the genomes of 1000 actinobacteria strains.</title>
        <authorList>
            <person name="Klenk H.-P."/>
        </authorList>
    </citation>
    <scope>NUCLEOTIDE SEQUENCE [LARGE SCALE GENOMIC DNA]</scope>
    <source>
        <strain evidence="3 4">DSM 45256</strain>
    </source>
</reference>
<dbReference type="RefSeq" id="WP_210037054.1">
    <property type="nucleotide sequence ID" value="NZ_JAGINU010000004.1"/>
</dbReference>
<evidence type="ECO:0000256" key="1">
    <source>
        <dbReference type="SAM" id="MobiDB-lite"/>
    </source>
</evidence>
<gene>
    <name evidence="3" type="ORF">JOF36_007783</name>
</gene>
<keyword evidence="2" id="KW-0472">Membrane</keyword>
<proteinExistence type="predicted"/>
<dbReference type="EMBL" id="JAGINU010000004">
    <property type="protein sequence ID" value="MBP2372010.1"/>
    <property type="molecule type" value="Genomic_DNA"/>
</dbReference>
<accession>A0ABS4W767</accession>
<protein>
    <recommendedName>
        <fullName evidence="5">Integral membrane protein</fullName>
    </recommendedName>
</protein>
<comment type="caution">
    <text evidence="3">The sequence shown here is derived from an EMBL/GenBank/DDBJ whole genome shotgun (WGS) entry which is preliminary data.</text>
</comment>
<feature type="transmembrane region" description="Helical" evidence="2">
    <location>
        <begin position="82"/>
        <end position="105"/>
    </location>
</feature>
<sequence length="178" mass="18510">MTALDALRAWTGRHWTVAVLTTLATVVFVAVPTAVLPTPWFWREIPTPGWAYPVLGLVAILSGLVAATYVRAPDGPGGRRASAGALLGFLAVGCPVCNKLVLLVLGYTGAITWFEPVQPVLAVLAVVGLAAALRARLRGATACPLPGTSSDSGSTDTRRTATPRAFDATGPHPVREDS</sequence>
<evidence type="ECO:0000256" key="2">
    <source>
        <dbReference type="SAM" id="Phobius"/>
    </source>
</evidence>
<feature type="region of interest" description="Disordered" evidence="1">
    <location>
        <begin position="144"/>
        <end position="178"/>
    </location>
</feature>
<name>A0ABS4W767_9PSEU</name>
<organism evidence="3 4">
    <name type="scientific">Pseudonocardia parietis</name>
    <dbReference type="NCBI Taxonomy" id="570936"/>
    <lineage>
        <taxon>Bacteria</taxon>
        <taxon>Bacillati</taxon>
        <taxon>Actinomycetota</taxon>
        <taxon>Actinomycetes</taxon>
        <taxon>Pseudonocardiales</taxon>
        <taxon>Pseudonocardiaceae</taxon>
        <taxon>Pseudonocardia</taxon>
    </lineage>
</organism>
<feature type="transmembrane region" description="Helical" evidence="2">
    <location>
        <begin position="117"/>
        <end position="135"/>
    </location>
</feature>
<evidence type="ECO:0000313" key="3">
    <source>
        <dbReference type="EMBL" id="MBP2372010.1"/>
    </source>
</evidence>
<feature type="transmembrane region" description="Helical" evidence="2">
    <location>
        <begin position="12"/>
        <end position="30"/>
    </location>
</feature>
<dbReference type="Proteomes" id="UP001519295">
    <property type="component" value="Unassembled WGS sequence"/>
</dbReference>
<evidence type="ECO:0008006" key="5">
    <source>
        <dbReference type="Google" id="ProtNLM"/>
    </source>
</evidence>
<feature type="transmembrane region" description="Helical" evidence="2">
    <location>
        <begin position="50"/>
        <end position="70"/>
    </location>
</feature>
<evidence type="ECO:0000313" key="4">
    <source>
        <dbReference type="Proteomes" id="UP001519295"/>
    </source>
</evidence>
<keyword evidence="2" id="KW-1133">Transmembrane helix</keyword>
<keyword evidence="2" id="KW-0812">Transmembrane</keyword>
<keyword evidence="4" id="KW-1185">Reference proteome</keyword>